<organism evidence="3 4">
    <name type="scientific">Synoicihabitans lomoniglobus</name>
    <dbReference type="NCBI Taxonomy" id="2909285"/>
    <lineage>
        <taxon>Bacteria</taxon>
        <taxon>Pseudomonadati</taxon>
        <taxon>Verrucomicrobiota</taxon>
        <taxon>Opitutia</taxon>
        <taxon>Opitutales</taxon>
        <taxon>Opitutaceae</taxon>
        <taxon>Synoicihabitans</taxon>
    </lineage>
</organism>
<sequence>MITRLHVSSFVGLTIVVWLAALWFQGQPVLSLSFLKPFSLVVGVLAAFSVAFNIWIWRLPILRGWYIKIPYIRGTWRIDLKSDWIDPNTQKGIEPIQCYLVVRQTLSSLSARLITPESISHSVAYSITLESDEIYRLHVVYRNEPKIELQGVRSEIHHGAFKMEITCPNYESMDGFYWSDRKTRGSMRGVILGRQLCDSYESASKLSAG</sequence>
<feature type="transmembrane region" description="Helical" evidence="1">
    <location>
        <begin position="38"/>
        <end position="57"/>
    </location>
</feature>
<proteinExistence type="predicted"/>
<keyword evidence="4" id="KW-1185">Reference proteome</keyword>
<evidence type="ECO:0000256" key="1">
    <source>
        <dbReference type="SAM" id="Phobius"/>
    </source>
</evidence>
<dbReference type="AlphaFoldDB" id="A0AAE9ZSB9"/>
<accession>A0AAE9ZSB9</accession>
<gene>
    <name evidence="3" type="ORF">PXH66_18510</name>
</gene>
<dbReference type="RefSeq" id="WP_330931000.1">
    <property type="nucleotide sequence ID" value="NZ_CP119075.1"/>
</dbReference>
<evidence type="ECO:0000313" key="4">
    <source>
        <dbReference type="Proteomes" id="UP001218638"/>
    </source>
</evidence>
<dbReference type="InterPro" id="IPR041208">
    <property type="entry name" value="Cap15"/>
</dbReference>
<keyword evidence="1" id="KW-0472">Membrane</keyword>
<protein>
    <recommendedName>
        <fullName evidence="2">CD-NTase-associated protein 15 domain-containing protein</fullName>
    </recommendedName>
</protein>
<evidence type="ECO:0000313" key="3">
    <source>
        <dbReference type="EMBL" id="WED64335.1"/>
    </source>
</evidence>
<feature type="transmembrane region" description="Helical" evidence="1">
    <location>
        <begin position="7"/>
        <end position="26"/>
    </location>
</feature>
<dbReference type="Proteomes" id="UP001218638">
    <property type="component" value="Chromosome"/>
</dbReference>
<dbReference type="Pfam" id="PF18153">
    <property type="entry name" value="Cap15_CD_rec"/>
    <property type="match status" value="1"/>
</dbReference>
<evidence type="ECO:0000259" key="2">
    <source>
        <dbReference type="Pfam" id="PF18153"/>
    </source>
</evidence>
<dbReference type="KEGG" id="slom:PXH66_18510"/>
<feature type="domain" description="CD-NTase-associated protein 15" evidence="2">
    <location>
        <begin position="68"/>
        <end position="188"/>
    </location>
</feature>
<keyword evidence="1" id="KW-0812">Transmembrane</keyword>
<name>A0AAE9ZSB9_9BACT</name>
<reference evidence="3" key="1">
    <citation type="submission" date="2023-03" db="EMBL/GenBank/DDBJ databases">
        <title>Lomoglobus Profundus gen. nov., sp. nov., a novel member of the phylum Verrucomicrobia, isolated from deep-marine sediment of South China Sea.</title>
        <authorList>
            <person name="Ahmad T."/>
            <person name="Ishaq S.E."/>
            <person name="Wang F."/>
        </authorList>
    </citation>
    <scope>NUCLEOTIDE SEQUENCE</scope>
    <source>
        <strain evidence="3">LMO-M01</strain>
    </source>
</reference>
<dbReference type="EMBL" id="CP119075">
    <property type="protein sequence ID" value="WED64335.1"/>
    <property type="molecule type" value="Genomic_DNA"/>
</dbReference>
<keyword evidence="1" id="KW-1133">Transmembrane helix</keyword>